<dbReference type="InterPro" id="IPR011009">
    <property type="entry name" value="Kinase-like_dom_sf"/>
</dbReference>
<comment type="caution">
    <text evidence="14">The sequence shown here is derived from an EMBL/GenBank/DDBJ whole genome shotgun (WGS) entry which is preliminary data.</text>
</comment>
<evidence type="ECO:0000256" key="11">
    <source>
        <dbReference type="SAM" id="MobiDB-lite"/>
    </source>
</evidence>
<dbReference type="EMBL" id="JAIXMP010000013">
    <property type="protein sequence ID" value="KAI9263207.1"/>
    <property type="molecule type" value="Genomic_DNA"/>
</dbReference>
<dbReference type="Gene3D" id="3.30.200.20">
    <property type="entry name" value="Phosphorylase Kinase, domain 1"/>
    <property type="match status" value="1"/>
</dbReference>
<evidence type="ECO:0000256" key="3">
    <source>
        <dbReference type="ARBA" id="ARBA00022679"/>
    </source>
</evidence>
<dbReference type="EC" id="2.7.11.11" evidence="1"/>
<dbReference type="AlphaFoldDB" id="A0AAD5KAK2"/>
<dbReference type="FunFam" id="1.10.510.10:FF:000005">
    <property type="entry name" value="cAMP-dependent protein kinase catalytic subunit alpha"/>
    <property type="match status" value="1"/>
</dbReference>
<dbReference type="CDD" id="cd05580">
    <property type="entry name" value="STKc_PKA_like"/>
    <property type="match status" value="1"/>
</dbReference>
<evidence type="ECO:0000256" key="8">
    <source>
        <dbReference type="ARBA" id="ARBA00047454"/>
    </source>
</evidence>
<dbReference type="PROSITE" id="PS51285">
    <property type="entry name" value="AGC_KINASE_CTER"/>
    <property type="match status" value="1"/>
</dbReference>
<evidence type="ECO:0000256" key="2">
    <source>
        <dbReference type="ARBA" id="ARBA00022527"/>
    </source>
</evidence>
<keyword evidence="4 9" id="KW-0547">Nucleotide-binding</keyword>
<evidence type="ECO:0000256" key="6">
    <source>
        <dbReference type="ARBA" id="ARBA00022840"/>
    </source>
</evidence>
<evidence type="ECO:0000256" key="1">
    <source>
        <dbReference type="ARBA" id="ARBA00012444"/>
    </source>
</evidence>
<dbReference type="PROSITE" id="PS50011">
    <property type="entry name" value="PROTEIN_KINASE_DOM"/>
    <property type="match status" value="1"/>
</dbReference>
<dbReference type="FunFam" id="3.30.200.20:FF:000042">
    <property type="entry name" value="Aurora kinase A"/>
    <property type="match status" value="1"/>
</dbReference>
<dbReference type="GO" id="GO:0004691">
    <property type="term" value="F:cAMP-dependent protein kinase activity"/>
    <property type="evidence" value="ECO:0007669"/>
    <property type="project" value="UniProtKB-EC"/>
</dbReference>
<comment type="catalytic activity">
    <reaction evidence="8">
        <text>L-seryl-[protein] + ATP = O-phospho-L-seryl-[protein] + ADP + H(+)</text>
        <dbReference type="Rhea" id="RHEA:17989"/>
        <dbReference type="Rhea" id="RHEA-COMP:9863"/>
        <dbReference type="Rhea" id="RHEA-COMP:11604"/>
        <dbReference type="ChEBI" id="CHEBI:15378"/>
        <dbReference type="ChEBI" id="CHEBI:29999"/>
        <dbReference type="ChEBI" id="CHEBI:30616"/>
        <dbReference type="ChEBI" id="CHEBI:83421"/>
        <dbReference type="ChEBI" id="CHEBI:456216"/>
        <dbReference type="EC" id="2.7.11.11"/>
    </reaction>
</comment>
<feature type="region of interest" description="Disordered" evidence="11">
    <location>
        <begin position="1"/>
        <end position="123"/>
    </location>
</feature>
<sequence>MERISETIYESDSAHPSEQPQQVQQQQQPQRPPPPPLPFLSENVPLDHFNKPSSTSPFYFNNNNRPPHQQQQSIETHHHPHQQQQQQPPPPPLSLRLPSAPHPLKRHDQPTTISGFPPNHPLAGLASAQSIQQAQANRLHYYHTRSPVYVPKPSFGLKDFELLDTLGTGTFGRVYLTKFKATSKFYAMKVLKKSEVVRLKQVQHLLWEKQILASVRFPFIVDLFCAFQDDTNLYMLLEYVVGGELFSHLRRAGRFTNDMTRFYASEIVLAIEYLHSKDIIYRDLKPENLLIDHQGHIRLTDFGFAKKIADRTWTLCGTPEYLAPEIIQSKGHGKAADWWALGILIFEMLAGYPPFFDDNSFGIYEKILAGRVQFPAHFDMLAKDLLKRLLVGDLTKRLGNLKGGSEDVKRHRWFRGVDWIGLLDKTVRAPIVPSYRHPGDTSNFEKYPDMFETDKNAPAGDDPYKHLFVEFTM</sequence>
<evidence type="ECO:0000313" key="14">
    <source>
        <dbReference type="EMBL" id="KAI9263207.1"/>
    </source>
</evidence>
<keyword evidence="15" id="KW-1185">Reference proteome</keyword>
<reference evidence="14" key="2">
    <citation type="submission" date="2023-02" db="EMBL/GenBank/DDBJ databases">
        <authorList>
            <consortium name="DOE Joint Genome Institute"/>
            <person name="Mondo S.J."/>
            <person name="Chang Y."/>
            <person name="Wang Y."/>
            <person name="Ahrendt S."/>
            <person name="Andreopoulos W."/>
            <person name="Barry K."/>
            <person name="Beard J."/>
            <person name="Benny G.L."/>
            <person name="Blankenship S."/>
            <person name="Bonito G."/>
            <person name="Cuomo C."/>
            <person name="Desiro A."/>
            <person name="Gervers K.A."/>
            <person name="Hundley H."/>
            <person name="Kuo A."/>
            <person name="LaButti K."/>
            <person name="Lang B.F."/>
            <person name="Lipzen A."/>
            <person name="O'Donnell K."/>
            <person name="Pangilinan J."/>
            <person name="Reynolds N."/>
            <person name="Sandor L."/>
            <person name="Smith M.W."/>
            <person name="Tsang A."/>
            <person name="Grigoriev I.V."/>
            <person name="Stajich J.E."/>
            <person name="Spatafora J.W."/>
        </authorList>
    </citation>
    <scope>NUCLEOTIDE SEQUENCE</scope>
    <source>
        <strain evidence="14">RSA 2281</strain>
    </source>
</reference>
<dbReference type="SMART" id="SM00220">
    <property type="entry name" value="S_TKc"/>
    <property type="match status" value="1"/>
</dbReference>
<protein>
    <recommendedName>
        <fullName evidence="1">cAMP-dependent protein kinase</fullName>
        <ecNumber evidence="1">2.7.11.11</ecNumber>
    </recommendedName>
</protein>
<gene>
    <name evidence="14" type="ORF">BDA99DRAFT_463593</name>
</gene>
<evidence type="ECO:0000259" key="12">
    <source>
        <dbReference type="PROSITE" id="PS50011"/>
    </source>
</evidence>
<feature type="compositionally biased region" description="Low complexity" evidence="11">
    <location>
        <begin position="16"/>
        <end position="29"/>
    </location>
</feature>
<keyword evidence="6 9" id="KW-0067">ATP-binding</keyword>
<dbReference type="InterPro" id="IPR017441">
    <property type="entry name" value="Protein_kinase_ATP_BS"/>
</dbReference>
<dbReference type="GO" id="GO:0009653">
    <property type="term" value="P:anatomical structure morphogenesis"/>
    <property type="evidence" value="ECO:0007669"/>
    <property type="project" value="UniProtKB-ARBA"/>
</dbReference>
<dbReference type="Proteomes" id="UP001209540">
    <property type="component" value="Unassembled WGS sequence"/>
</dbReference>
<evidence type="ECO:0000256" key="4">
    <source>
        <dbReference type="ARBA" id="ARBA00022741"/>
    </source>
</evidence>
<dbReference type="GO" id="GO:0005829">
    <property type="term" value="C:cytosol"/>
    <property type="evidence" value="ECO:0007669"/>
    <property type="project" value="TreeGrafter"/>
</dbReference>
<evidence type="ECO:0000256" key="5">
    <source>
        <dbReference type="ARBA" id="ARBA00022777"/>
    </source>
</evidence>
<evidence type="ECO:0000256" key="10">
    <source>
        <dbReference type="RuleBase" id="RU000304"/>
    </source>
</evidence>
<evidence type="ECO:0000256" key="7">
    <source>
        <dbReference type="ARBA" id="ARBA00047292"/>
    </source>
</evidence>
<dbReference type="InterPro" id="IPR000961">
    <property type="entry name" value="AGC-kinase_C"/>
</dbReference>
<dbReference type="SMART" id="SM00133">
    <property type="entry name" value="S_TK_X"/>
    <property type="match status" value="1"/>
</dbReference>
<feature type="domain" description="AGC-kinase C-terminal" evidence="13">
    <location>
        <begin position="415"/>
        <end position="473"/>
    </location>
</feature>
<dbReference type="PANTHER" id="PTHR24353:SF37">
    <property type="entry name" value="CAMP-DEPENDENT PROTEIN KINASE CATALYTIC SUBUNIT PRKX"/>
    <property type="match status" value="1"/>
</dbReference>
<keyword evidence="5 14" id="KW-0418">Kinase</keyword>
<feature type="domain" description="Protein kinase" evidence="12">
    <location>
        <begin position="160"/>
        <end position="414"/>
    </location>
</feature>
<dbReference type="GO" id="GO:0005524">
    <property type="term" value="F:ATP binding"/>
    <property type="evidence" value="ECO:0007669"/>
    <property type="project" value="UniProtKB-UniRule"/>
</dbReference>
<evidence type="ECO:0000259" key="13">
    <source>
        <dbReference type="PROSITE" id="PS51285"/>
    </source>
</evidence>
<dbReference type="GO" id="GO:0005952">
    <property type="term" value="C:cAMP-dependent protein kinase complex"/>
    <property type="evidence" value="ECO:0007669"/>
    <property type="project" value="TreeGrafter"/>
</dbReference>
<dbReference type="PROSITE" id="PS00107">
    <property type="entry name" value="PROTEIN_KINASE_ATP"/>
    <property type="match status" value="1"/>
</dbReference>
<dbReference type="Pfam" id="PF00069">
    <property type="entry name" value="Pkinase"/>
    <property type="match status" value="1"/>
</dbReference>
<organism evidence="14 15">
    <name type="scientific">Phascolomyces articulosus</name>
    <dbReference type="NCBI Taxonomy" id="60185"/>
    <lineage>
        <taxon>Eukaryota</taxon>
        <taxon>Fungi</taxon>
        <taxon>Fungi incertae sedis</taxon>
        <taxon>Mucoromycota</taxon>
        <taxon>Mucoromycotina</taxon>
        <taxon>Mucoromycetes</taxon>
        <taxon>Mucorales</taxon>
        <taxon>Lichtheimiaceae</taxon>
        <taxon>Phascolomyces</taxon>
    </lineage>
</organism>
<comment type="catalytic activity">
    <reaction evidence="7">
        <text>L-threonyl-[protein] + ATP = O-phospho-L-threonyl-[protein] + ADP + H(+)</text>
        <dbReference type="Rhea" id="RHEA:46608"/>
        <dbReference type="Rhea" id="RHEA-COMP:11060"/>
        <dbReference type="Rhea" id="RHEA-COMP:11605"/>
        <dbReference type="ChEBI" id="CHEBI:15378"/>
        <dbReference type="ChEBI" id="CHEBI:30013"/>
        <dbReference type="ChEBI" id="CHEBI:30616"/>
        <dbReference type="ChEBI" id="CHEBI:61977"/>
        <dbReference type="ChEBI" id="CHEBI:456216"/>
        <dbReference type="EC" id="2.7.11.11"/>
    </reaction>
</comment>
<name>A0AAD5KAK2_9FUNG</name>
<keyword evidence="3" id="KW-0808">Transferase</keyword>
<dbReference type="PANTHER" id="PTHR24353">
    <property type="entry name" value="CYCLIC NUCLEOTIDE-DEPENDENT PROTEIN KINASE"/>
    <property type="match status" value="1"/>
</dbReference>
<dbReference type="PROSITE" id="PS00108">
    <property type="entry name" value="PROTEIN_KINASE_ST"/>
    <property type="match status" value="1"/>
</dbReference>
<dbReference type="Gene3D" id="1.10.510.10">
    <property type="entry name" value="Transferase(Phosphotransferase) domain 1"/>
    <property type="match status" value="1"/>
</dbReference>
<comment type="similarity">
    <text evidence="10">Belongs to the protein kinase superfamily.</text>
</comment>
<dbReference type="SUPFAM" id="SSF56112">
    <property type="entry name" value="Protein kinase-like (PK-like)"/>
    <property type="match status" value="1"/>
</dbReference>
<feature type="binding site" evidence="9">
    <location>
        <position position="189"/>
    </location>
    <ligand>
        <name>ATP</name>
        <dbReference type="ChEBI" id="CHEBI:30616"/>
    </ligand>
</feature>
<feature type="compositionally biased region" description="Polar residues" evidence="11">
    <location>
        <begin position="51"/>
        <end position="60"/>
    </location>
</feature>
<dbReference type="InterPro" id="IPR000719">
    <property type="entry name" value="Prot_kinase_dom"/>
</dbReference>
<keyword evidence="2 10" id="KW-0723">Serine/threonine-protein kinase</keyword>
<feature type="compositionally biased region" description="Low complexity" evidence="11">
    <location>
        <begin position="61"/>
        <end position="72"/>
    </location>
</feature>
<evidence type="ECO:0000256" key="9">
    <source>
        <dbReference type="PROSITE-ProRule" id="PRU10141"/>
    </source>
</evidence>
<evidence type="ECO:0000313" key="15">
    <source>
        <dbReference type="Proteomes" id="UP001209540"/>
    </source>
</evidence>
<accession>A0AAD5KAK2</accession>
<dbReference type="InterPro" id="IPR008271">
    <property type="entry name" value="Ser/Thr_kinase_AS"/>
</dbReference>
<reference evidence="14" key="1">
    <citation type="journal article" date="2022" name="IScience">
        <title>Evolution of zygomycete secretomes and the origins of terrestrial fungal ecologies.</title>
        <authorList>
            <person name="Chang Y."/>
            <person name="Wang Y."/>
            <person name="Mondo S."/>
            <person name="Ahrendt S."/>
            <person name="Andreopoulos W."/>
            <person name="Barry K."/>
            <person name="Beard J."/>
            <person name="Benny G.L."/>
            <person name="Blankenship S."/>
            <person name="Bonito G."/>
            <person name="Cuomo C."/>
            <person name="Desiro A."/>
            <person name="Gervers K.A."/>
            <person name="Hundley H."/>
            <person name="Kuo A."/>
            <person name="LaButti K."/>
            <person name="Lang B.F."/>
            <person name="Lipzen A."/>
            <person name="O'Donnell K."/>
            <person name="Pangilinan J."/>
            <person name="Reynolds N."/>
            <person name="Sandor L."/>
            <person name="Smith M.E."/>
            <person name="Tsang A."/>
            <person name="Grigoriev I.V."/>
            <person name="Stajich J.E."/>
            <person name="Spatafora J.W."/>
        </authorList>
    </citation>
    <scope>NUCLEOTIDE SEQUENCE</scope>
    <source>
        <strain evidence="14">RSA 2281</strain>
    </source>
</reference>
<proteinExistence type="inferred from homology"/>